<dbReference type="GO" id="GO:0006644">
    <property type="term" value="P:phospholipid metabolic process"/>
    <property type="evidence" value="ECO:0007669"/>
    <property type="project" value="InterPro"/>
</dbReference>
<comment type="similarity">
    <text evidence="2">Belongs to the PA-phosphatase related phosphoesterase family.</text>
</comment>
<sequence length="341" mass="38683">MEASLPMHHHSVNGGDVYASTQPRSPFQDKMIRYRVLEFAVAFVMVAVGGVFSVIPVHERPIPAIQVQIDSKKTIYARDPSLDRKKLAEQVPMMVLAVAGTLVPILVNLFMNFAMPKFYRIRIIPHDTRDFLLSLAQSASISLLLTQFMKNITGRFRPSFHDMCGWDYKKVWDGVSNLCQDKHMEQEARKSFPSGHSSYAFATLFLLTLYLLGRVRINTHHRHETMFRGAKKMSKLFLCFAPAMVAAWVAITRSLDNWHHYSDILTGSLIGMFSAIFGYSYNYGSIFNFESAGVPYQEVHSLRKKDDHKMRGHPLTATQSTTGGSLHEMPLTKAEFGINMQ</sequence>
<feature type="transmembrane region" description="Helical" evidence="6">
    <location>
        <begin position="198"/>
        <end position="215"/>
    </location>
</feature>
<evidence type="ECO:0000256" key="3">
    <source>
        <dbReference type="ARBA" id="ARBA00022692"/>
    </source>
</evidence>
<feature type="transmembrane region" description="Helical" evidence="6">
    <location>
        <begin position="261"/>
        <end position="281"/>
    </location>
</feature>
<gene>
    <name evidence="8" type="ORF">Poli38472_004187</name>
</gene>
<dbReference type="OrthoDB" id="10030083at2759"/>
<protein>
    <recommendedName>
        <fullName evidence="7">Phosphatidic acid phosphatase type 2/haloperoxidase domain-containing protein</fullName>
    </recommendedName>
</protein>
<comment type="caution">
    <text evidence="8">The sequence shown here is derived from an EMBL/GenBank/DDBJ whole genome shotgun (WGS) entry which is preliminary data.</text>
</comment>
<comment type="subcellular location">
    <subcellularLocation>
        <location evidence="1">Membrane</location>
        <topology evidence="1">Multi-pass membrane protein</topology>
    </subcellularLocation>
</comment>
<dbReference type="InterPro" id="IPR036938">
    <property type="entry name" value="PAP2/HPO_sf"/>
</dbReference>
<feature type="transmembrane region" description="Helical" evidence="6">
    <location>
        <begin position="91"/>
        <end position="110"/>
    </location>
</feature>
<evidence type="ECO:0000256" key="1">
    <source>
        <dbReference type="ARBA" id="ARBA00004141"/>
    </source>
</evidence>
<dbReference type="SMART" id="SM00014">
    <property type="entry name" value="acidPPc"/>
    <property type="match status" value="1"/>
</dbReference>
<evidence type="ECO:0000256" key="2">
    <source>
        <dbReference type="ARBA" id="ARBA00008816"/>
    </source>
</evidence>
<evidence type="ECO:0000256" key="5">
    <source>
        <dbReference type="ARBA" id="ARBA00023136"/>
    </source>
</evidence>
<evidence type="ECO:0000313" key="8">
    <source>
        <dbReference type="EMBL" id="TMW66422.1"/>
    </source>
</evidence>
<dbReference type="GO" id="GO:0046839">
    <property type="term" value="P:phospholipid dephosphorylation"/>
    <property type="evidence" value="ECO:0007669"/>
    <property type="project" value="TreeGrafter"/>
</dbReference>
<proteinExistence type="inferred from homology"/>
<dbReference type="SUPFAM" id="SSF48317">
    <property type="entry name" value="Acid phosphatase/Vanadium-dependent haloperoxidase"/>
    <property type="match status" value="1"/>
</dbReference>
<feature type="transmembrane region" description="Helical" evidence="6">
    <location>
        <begin position="236"/>
        <end position="255"/>
    </location>
</feature>
<dbReference type="GO" id="GO:0016020">
    <property type="term" value="C:membrane"/>
    <property type="evidence" value="ECO:0007669"/>
    <property type="project" value="UniProtKB-SubCell"/>
</dbReference>
<dbReference type="EMBL" id="SPLM01000036">
    <property type="protein sequence ID" value="TMW66422.1"/>
    <property type="molecule type" value="Genomic_DNA"/>
</dbReference>
<name>A0A8K1FP07_PYTOL</name>
<dbReference type="Proteomes" id="UP000794436">
    <property type="component" value="Unassembled WGS sequence"/>
</dbReference>
<accession>A0A8K1FP07</accession>
<reference evidence="8" key="1">
    <citation type="submission" date="2019-03" db="EMBL/GenBank/DDBJ databases">
        <title>Long read genome sequence of the mycoparasitic Pythium oligandrum ATCC 38472 isolated from sugarbeet rhizosphere.</title>
        <authorList>
            <person name="Gaulin E."/>
        </authorList>
    </citation>
    <scope>NUCLEOTIDE SEQUENCE</scope>
    <source>
        <strain evidence="8">ATCC 38472_TT</strain>
    </source>
</reference>
<keyword evidence="5 6" id="KW-0472">Membrane</keyword>
<dbReference type="InterPro" id="IPR000326">
    <property type="entry name" value="PAP2/HPO"/>
</dbReference>
<keyword evidence="4 6" id="KW-1133">Transmembrane helix</keyword>
<keyword evidence="9" id="KW-1185">Reference proteome</keyword>
<dbReference type="Pfam" id="PF01569">
    <property type="entry name" value="PAP2"/>
    <property type="match status" value="1"/>
</dbReference>
<evidence type="ECO:0000313" key="9">
    <source>
        <dbReference type="Proteomes" id="UP000794436"/>
    </source>
</evidence>
<evidence type="ECO:0000259" key="7">
    <source>
        <dbReference type="SMART" id="SM00014"/>
    </source>
</evidence>
<dbReference type="AlphaFoldDB" id="A0A8K1FP07"/>
<dbReference type="PANTHER" id="PTHR10165">
    <property type="entry name" value="LIPID PHOSPHATE PHOSPHATASE"/>
    <property type="match status" value="1"/>
</dbReference>
<organism evidence="8 9">
    <name type="scientific">Pythium oligandrum</name>
    <name type="common">Mycoparasitic fungus</name>
    <dbReference type="NCBI Taxonomy" id="41045"/>
    <lineage>
        <taxon>Eukaryota</taxon>
        <taxon>Sar</taxon>
        <taxon>Stramenopiles</taxon>
        <taxon>Oomycota</taxon>
        <taxon>Peronosporomycetes</taxon>
        <taxon>Pythiales</taxon>
        <taxon>Pythiaceae</taxon>
        <taxon>Pythium</taxon>
    </lineage>
</organism>
<evidence type="ECO:0000256" key="4">
    <source>
        <dbReference type="ARBA" id="ARBA00022989"/>
    </source>
</evidence>
<dbReference type="InterPro" id="IPR043216">
    <property type="entry name" value="PAP-like"/>
</dbReference>
<dbReference type="Gene3D" id="1.20.144.10">
    <property type="entry name" value="Phosphatidic acid phosphatase type 2/haloperoxidase"/>
    <property type="match status" value="1"/>
</dbReference>
<dbReference type="GO" id="GO:0008195">
    <property type="term" value="F:phosphatidate phosphatase activity"/>
    <property type="evidence" value="ECO:0007669"/>
    <property type="project" value="TreeGrafter"/>
</dbReference>
<keyword evidence="3 6" id="KW-0812">Transmembrane</keyword>
<feature type="domain" description="Phosphatidic acid phosphatase type 2/haloperoxidase" evidence="7">
    <location>
        <begin position="131"/>
        <end position="279"/>
    </location>
</feature>
<feature type="transmembrane region" description="Helical" evidence="6">
    <location>
        <begin position="131"/>
        <end position="149"/>
    </location>
</feature>
<feature type="transmembrane region" description="Helical" evidence="6">
    <location>
        <begin position="36"/>
        <end position="55"/>
    </location>
</feature>
<evidence type="ECO:0000256" key="6">
    <source>
        <dbReference type="SAM" id="Phobius"/>
    </source>
</evidence>
<dbReference type="PANTHER" id="PTHR10165:SF35">
    <property type="entry name" value="RE23632P"/>
    <property type="match status" value="1"/>
</dbReference>